<dbReference type="GO" id="GO:0016787">
    <property type="term" value="F:hydrolase activity"/>
    <property type="evidence" value="ECO:0007669"/>
    <property type="project" value="UniProtKB-KW"/>
</dbReference>
<gene>
    <name evidence="4" type="ORF">D0Z08_00375</name>
</gene>
<feature type="compositionally biased region" description="Low complexity" evidence="2">
    <location>
        <begin position="319"/>
        <end position="328"/>
    </location>
</feature>
<feature type="domain" description="CN hydrolase" evidence="3">
    <location>
        <begin position="5"/>
        <end position="270"/>
    </location>
</feature>
<accession>A0A417Y8V2</accession>
<dbReference type="InterPro" id="IPR003010">
    <property type="entry name" value="C-N_Hydrolase"/>
</dbReference>
<organism evidence="4 5">
    <name type="scientific">Nocardioides immobilis</name>
    <dbReference type="NCBI Taxonomy" id="2049295"/>
    <lineage>
        <taxon>Bacteria</taxon>
        <taxon>Bacillati</taxon>
        <taxon>Actinomycetota</taxon>
        <taxon>Actinomycetes</taxon>
        <taxon>Propionibacteriales</taxon>
        <taxon>Nocardioidaceae</taxon>
        <taxon>Nocardioides</taxon>
    </lineage>
</organism>
<dbReference type="Gene3D" id="3.60.110.10">
    <property type="entry name" value="Carbon-nitrogen hydrolase"/>
    <property type="match status" value="1"/>
</dbReference>
<evidence type="ECO:0000313" key="5">
    <source>
        <dbReference type="Proteomes" id="UP000283644"/>
    </source>
</evidence>
<dbReference type="AlphaFoldDB" id="A0A417Y8V2"/>
<dbReference type="EMBL" id="QXGH01000002">
    <property type="protein sequence ID" value="RHW29143.1"/>
    <property type="molecule type" value="Genomic_DNA"/>
</dbReference>
<dbReference type="CDD" id="cd07564">
    <property type="entry name" value="nitrilases_CHs"/>
    <property type="match status" value="1"/>
</dbReference>
<dbReference type="PANTHER" id="PTHR46044">
    <property type="entry name" value="NITRILASE"/>
    <property type="match status" value="1"/>
</dbReference>
<dbReference type="Proteomes" id="UP000283644">
    <property type="component" value="Unassembled WGS sequence"/>
</dbReference>
<protein>
    <submittedName>
        <fullName evidence="4">Carbon-nitrogen hydrolase family protein</fullName>
    </submittedName>
</protein>
<feature type="compositionally biased region" description="Basic and acidic residues" evidence="2">
    <location>
        <begin position="329"/>
        <end position="340"/>
    </location>
</feature>
<dbReference type="PROSITE" id="PS50263">
    <property type="entry name" value="CN_HYDROLASE"/>
    <property type="match status" value="1"/>
</dbReference>
<evidence type="ECO:0000313" key="4">
    <source>
        <dbReference type="EMBL" id="RHW29143.1"/>
    </source>
</evidence>
<dbReference type="RefSeq" id="WP_118921555.1">
    <property type="nucleotide sequence ID" value="NZ_QXGH01000002.1"/>
</dbReference>
<evidence type="ECO:0000256" key="1">
    <source>
        <dbReference type="ARBA" id="ARBA00008129"/>
    </source>
</evidence>
<keyword evidence="4" id="KW-0378">Hydrolase</keyword>
<dbReference type="PANTHER" id="PTHR46044:SF1">
    <property type="entry name" value="CN HYDROLASE DOMAIN-CONTAINING PROTEIN"/>
    <property type="match status" value="1"/>
</dbReference>
<reference evidence="4 5" key="1">
    <citation type="submission" date="2018-09" db="EMBL/GenBank/DDBJ databases">
        <title>Genome sequencing of Nocardioides immobilis CCTCC AB 2017083 for comparison to Nocardioides silvaticus.</title>
        <authorList>
            <person name="Li C."/>
            <person name="Wang G."/>
        </authorList>
    </citation>
    <scope>NUCLEOTIDE SEQUENCE [LARGE SCALE GENOMIC DNA]</scope>
    <source>
        <strain evidence="4 5">CCTCC AB 2017083</strain>
    </source>
</reference>
<name>A0A417Y8V2_9ACTN</name>
<comment type="similarity">
    <text evidence="1">Belongs to the carbon-nitrogen hydrolase superfamily. Nitrilase family.</text>
</comment>
<dbReference type="OrthoDB" id="9811121at2"/>
<keyword evidence="5" id="KW-1185">Reference proteome</keyword>
<comment type="caution">
    <text evidence="4">The sequence shown here is derived from an EMBL/GenBank/DDBJ whole genome shotgun (WGS) entry which is preliminary data.</text>
</comment>
<dbReference type="InterPro" id="IPR044149">
    <property type="entry name" value="Nitrilases_CHs"/>
</dbReference>
<evidence type="ECO:0000256" key="2">
    <source>
        <dbReference type="SAM" id="MobiDB-lite"/>
    </source>
</evidence>
<dbReference type="SUPFAM" id="SSF56317">
    <property type="entry name" value="Carbon-nitrogen hydrolase"/>
    <property type="match status" value="1"/>
</dbReference>
<dbReference type="Pfam" id="PF00795">
    <property type="entry name" value="CN_hydrolase"/>
    <property type="match status" value="1"/>
</dbReference>
<sequence length="340" mass="37160">MTNALTVAVVQSAGVPFEPDASLETARRLAEQAAHDGSKLTLFPEAFLGGYPRGMTFGATVGRRSAEGREWYRRYHGAAVELDGPQVAELQRISSDTDMTLLMGVIERSGGTLYCTALVIDPGDGLIGWRRKLLPTAAERVVWGQGDLSLPPVVRTRHGQVGVAICWENYMPLLRTYMYSQGVRIWCAPTADDRDGWEATMRHIALEGRCFVLSSNQFSKRSDYPPDYPLDVPSDEVLTTGGSMIVDPLGNVLAGPERSGEAVLTATLDFDEIARSQLDFDVVGHYSRGDLFTLKVSTASSDLVEQDDVHARQGRPKVARSATAARSQTRSEQHPCTRGD</sequence>
<dbReference type="InterPro" id="IPR036526">
    <property type="entry name" value="C-N_Hydrolase_sf"/>
</dbReference>
<proteinExistence type="inferred from homology"/>
<feature type="region of interest" description="Disordered" evidence="2">
    <location>
        <begin position="307"/>
        <end position="340"/>
    </location>
</feature>
<evidence type="ECO:0000259" key="3">
    <source>
        <dbReference type="PROSITE" id="PS50263"/>
    </source>
</evidence>